<keyword evidence="4" id="KW-1185">Reference proteome</keyword>
<comment type="caution">
    <text evidence="3">The sequence shown here is derived from an EMBL/GenBank/DDBJ whole genome shotgun (WGS) entry which is preliminary data.</text>
</comment>
<evidence type="ECO:0000313" key="4">
    <source>
        <dbReference type="Proteomes" id="UP001595843"/>
    </source>
</evidence>
<dbReference type="Pfam" id="PF23159">
    <property type="entry name" value="WHD_Rok"/>
    <property type="match status" value="1"/>
</dbReference>
<name>A0ABV8JB35_9BACL</name>
<sequence length="158" mass="18003">MNDQLNEQLMEEIRALVREENQKLLRVLRSVREENTRFISTLSGGLDQALRHVTHGVPGEAFPEEEGLEEPAPVELVNTKGIHKKTIRAAELTVQILRERGTMRLSDIAEEVERRGGDFGSNSTLTMKTIMKIAPDIQKVKRGRFAYKPHLEEESEDQ</sequence>
<dbReference type="Proteomes" id="UP001595843">
    <property type="component" value="Unassembled WGS sequence"/>
</dbReference>
<feature type="domain" description="Repressor Rok winged helix" evidence="2">
    <location>
        <begin position="91"/>
        <end position="145"/>
    </location>
</feature>
<feature type="coiled-coil region" evidence="1">
    <location>
        <begin position="2"/>
        <end position="34"/>
    </location>
</feature>
<evidence type="ECO:0000313" key="3">
    <source>
        <dbReference type="EMBL" id="MFC4075976.1"/>
    </source>
</evidence>
<dbReference type="InterPro" id="IPR056984">
    <property type="entry name" value="WH_Rok"/>
</dbReference>
<proteinExistence type="predicted"/>
<dbReference type="RefSeq" id="WP_380702393.1">
    <property type="nucleotide sequence ID" value="NZ_JBHSAP010000007.1"/>
</dbReference>
<accession>A0ABV8JB35</accession>
<dbReference type="EMBL" id="JBHSAP010000007">
    <property type="protein sequence ID" value="MFC4075976.1"/>
    <property type="molecule type" value="Genomic_DNA"/>
</dbReference>
<organism evidence="3 4">
    <name type="scientific">Salinithrix halophila</name>
    <dbReference type="NCBI Taxonomy" id="1485204"/>
    <lineage>
        <taxon>Bacteria</taxon>
        <taxon>Bacillati</taxon>
        <taxon>Bacillota</taxon>
        <taxon>Bacilli</taxon>
        <taxon>Bacillales</taxon>
        <taxon>Thermoactinomycetaceae</taxon>
        <taxon>Salinithrix</taxon>
    </lineage>
</organism>
<protein>
    <recommendedName>
        <fullName evidence="2">Repressor Rok winged helix domain-containing protein</fullName>
    </recommendedName>
</protein>
<keyword evidence="1" id="KW-0175">Coiled coil</keyword>
<gene>
    <name evidence="3" type="ORF">ACFOUO_04055</name>
</gene>
<reference evidence="4" key="1">
    <citation type="journal article" date="2019" name="Int. J. Syst. Evol. Microbiol.">
        <title>The Global Catalogue of Microorganisms (GCM) 10K type strain sequencing project: providing services to taxonomists for standard genome sequencing and annotation.</title>
        <authorList>
            <consortium name="The Broad Institute Genomics Platform"/>
            <consortium name="The Broad Institute Genome Sequencing Center for Infectious Disease"/>
            <person name="Wu L."/>
            <person name="Ma J."/>
        </authorList>
    </citation>
    <scope>NUCLEOTIDE SEQUENCE [LARGE SCALE GENOMIC DNA]</scope>
    <source>
        <strain evidence="4">IBRC-M 10813</strain>
    </source>
</reference>
<evidence type="ECO:0000256" key="1">
    <source>
        <dbReference type="SAM" id="Coils"/>
    </source>
</evidence>
<evidence type="ECO:0000259" key="2">
    <source>
        <dbReference type="Pfam" id="PF23159"/>
    </source>
</evidence>